<keyword evidence="6" id="KW-0732">Signal</keyword>
<evidence type="ECO:0000256" key="5">
    <source>
        <dbReference type="ARBA" id="ARBA00023002"/>
    </source>
</evidence>
<dbReference type="InterPro" id="IPR006094">
    <property type="entry name" value="Oxid_FAD_bind_N"/>
</dbReference>
<dbReference type="InterPro" id="IPR016169">
    <property type="entry name" value="FAD-bd_PCMH_sub2"/>
</dbReference>
<comment type="similarity">
    <text evidence="2">Belongs to the oxygen-dependent FAD-linked oxidoreductase family.</text>
</comment>
<dbReference type="Pfam" id="PF01565">
    <property type="entry name" value="FAD_binding_4"/>
    <property type="match status" value="1"/>
</dbReference>
<dbReference type="InterPro" id="IPR016166">
    <property type="entry name" value="FAD-bd_PCMH"/>
</dbReference>
<evidence type="ECO:0000259" key="7">
    <source>
        <dbReference type="PROSITE" id="PS51387"/>
    </source>
</evidence>
<dbReference type="InterPro" id="IPR012951">
    <property type="entry name" value="BBE"/>
</dbReference>
<organism evidence="8">
    <name type="scientific">Helicotheca tamesis</name>
    <dbReference type="NCBI Taxonomy" id="374047"/>
    <lineage>
        <taxon>Eukaryota</taxon>
        <taxon>Sar</taxon>
        <taxon>Stramenopiles</taxon>
        <taxon>Ochrophyta</taxon>
        <taxon>Bacillariophyta</taxon>
        <taxon>Mediophyceae</taxon>
        <taxon>Lithodesmiophycidae</taxon>
        <taxon>Lithodesmiales</taxon>
        <taxon>Lithodesmiaceae</taxon>
        <taxon>Helicotheca</taxon>
    </lineage>
</organism>
<feature type="signal peptide" evidence="6">
    <location>
        <begin position="1"/>
        <end position="19"/>
    </location>
</feature>
<dbReference type="SUPFAM" id="SSF56176">
    <property type="entry name" value="FAD-binding/transporter-associated domain-like"/>
    <property type="match status" value="1"/>
</dbReference>
<protein>
    <recommendedName>
        <fullName evidence="7">FAD-binding PCMH-type domain-containing protein</fullName>
    </recommendedName>
</protein>
<evidence type="ECO:0000256" key="4">
    <source>
        <dbReference type="ARBA" id="ARBA00022827"/>
    </source>
</evidence>
<feature type="chain" id="PRO_5031454703" description="FAD-binding PCMH-type domain-containing protein" evidence="6">
    <location>
        <begin position="20"/>
        <end position="667"/>
    </location>
</feature>
<dbReference type="PANTHER" id="PTHR42973:SF39">
    <property type="entry name" value="FAD-BINDING PCMH-TYPE DOMAIN-CONTAINING PROTEIN"/>
    <property type="match status" value="1"/>
</dbReference>
<gene>
    <name evidence="8" type="ORF">HTAM1171_LOCUS3065</name>
</gene>
<evidence type="ECO:0000256" key="1">
    <source>
        <dbReference type="ARBA" id="ARBA00001974"/>
    </source>
</evidence>
<name>A0A7S2MEF3_9STRA</name>
<sequence>MKFAPLSFTFVISAGMITAAPPSLEKLDDPTYPALCPIDKASLRSGSKIPPEVLQSAHDTFSTNGGAVFTYDWKNEDIFDRTVEVTDNYVAQIESLGYTAFETPDYEFNPDANANVGPGPSGFRGCDVCSPPEPYPFRTVLPKIAMPRCAQTPYALFIPATYEDAASAINIIRDHNAQFTVLSGGHDYECQSGLPNGVVIITSLLNKLEVDYDEGTLTTGTGNLWQTIYDRLDKDEFNDGPNSEKRYGVMGAQCGFVSVAGFTLGGGLCWHMSKLHGMGSDSVIGMKVVTADGELVDAELDGDYQDLRWGMAGTGGMSMGLAVEFKYELKESKPDDYIMSRWEYRFFTEPSTKTGEYLIEDIPAIMHAWANAIDAIEDDDDYNTKIGSIRTRLVHQPGYGPSGGHRLQIRAMCSEGINLRDYDAFVAVVSEFPARSDKIEYYTSINDYVKTRRNKYPDSVDNPRVSSFIKGGGNAIQDALDIHLRFYLNTIDEEANRLVAGSDIDFYLLKGFIKNPERTSLNPDIADAKWHITSRAKHAYDQELEQKIRCKNREITRQLKDRLDDKWAGPYWNYFDSSVDKKDYYGDIFDDVKEIKEKYDPDNLFKKIKGIKVDDKKEIECLEDFCDGYEGYWQQWEDDSDSSDSLYVGVGILQWSIPVIGVLCKNL</sequence>
<dbReference type="Gene3D" id="3.30.465.10">
    <property type="match status" value="1"/>
</dbReference>
<dbReference type="InterPro" id="IPR050416">
    <property type="entry name" value="FAD-linked_Oxidoreductase"/>
</dbReference>
<dbReference type="PROSITE" id="PS51387">
    <property type="entry name" value="FAD_PCMH"/>
    <property type="match status" value="1"/>
</dbReference>
<evidence type="ECO:0000256" key="2">
    <source>
        <dbReference type="ARBA" id="ARBA00005466"/>
    </source>
</evidence>
<dbReference type="EMBL" id="HBGV01005088">
    <property type="protein sequence ID" value="CAD9478363.1"/>
    <property type="molecule type" value="Transcribed_RNA"/>
</dbReference>
<dbReference type="PANTHER" id="PTHR42973">
    <property type="entry name" value="BINDING OXIDOREDUCTASE, PUTATIVE (AFU_ORTHOLOGUE AFUA_1G17690)-RELATED"/>
    <property type="match status" value="1"/>
</dbReference>
<evidence type="ECO:0000313" key="8">
    <source>
        <dbReference type="EMBL" id="CAD9478363.1"/>
    </source>
</evidence>
<dbReference type="GO" id="GO:0071949">
    <property type="term" value="F:FAD binding"/>
    <property type="evidence" value="ECO:0007669"/>
    <property type="project" value="InterPro"/>
</dbReference>
<reference evidence="8" key="1">
    <citation type="submission" date="2021-01" db="EMBL/GenBank/DDBJ databases">
        <authorList>
            <person name="Corre E."/>
            <person name="Pelletier E."/>
            <person name="Niang G."/>
            <person name="Scheremetjew M."/>
            <person name="Finn R."/>
            <person name="Kale V."/>
            <person name="Holt S."/>
            <person name="Cochrane G."/>
            <person name="Meng A."/>
            <person name="Brown T."/>
            <person name="Cohen L."/>
        </authorList>
    </citation>
    <scope>NUCLEOTIDE SEQUENCE</scope>
    <source>
        <strain evidence="8">CCMP826</strain>
    </source>
</reference>
<dbReference type="Pfam" id="PF08031">
    <property type="entry name" value="BBE"/>
    <property type="match status" value="1"/>
</dbReference>
<feature type="domain" description="FAD-binding PCMH-type" evidence="7">
    <location>
        <begin position="149"/>
        <end position="332"/>
    </location>
</feature>
<evidence type="ECO:0000256" key="6">
    <source>
        <dbReference type="SAM" id="SignalP"/>
    </source>
</evidence>
<keyword evidence="5" id="KW-0560">Oxidoreductase</keyword>
<comment type="cofactor">
    <cofactor evidence="1">
        <name>FAD</name>
        <dbReference type="ChEBI" id="CHEBI:57692"/>
    </cofactor>
</comment>
<dbReference type="GO" id="GO:0016491">
    <property type="term" value="F:oxidoreductase activity"/>
    <property type="evidence" value="ECO:0007669"/>
    <property type="project" value="UniProtKB-KW"/>
</dbReference>
<dbReference type="Gene3D" id="3.40.462.20">
    <property type="match status" value="1"/>
</dbReference>
<keyword evidence="4" id="KW-0274">FAD</keyword>
<accession>A0A7S2MEF3</accession>
<dbReference type="InterPro" id="IPR036318">
    <property type="entry name" value="FAD-bd_PCMH-like_sf"/>
</dbReference>
<evidence type="ECO:0000256" key="3">
    <source>
        <dbReference type="ARBA" id="ARBA00022630"/>
    </source>
</evidence>
<keyword evidence="3" id="KW-0285">Flavoprotein</keyword>
<dbReference type="AlphaFoldDB" id="A0A7S2MEF3"/>
<proteinExistence type="inferred from homology"/>